<keyword evidence="1" id="KW-0812">Transmembrane</keyword>
<feature type="transmembrane region" description="Helical" evidence="1">
    <location>
        <begin position="442"/>
        <end position="462"/>
    </location>
</feature>
<keyword evidence="1" id="KW-0472">Membrane</keyword>
<feature type="transmembrane region" description="Helical" evidence="1">
    <location>
        <begin position="229"/>
        <end position="249"/>
    </location>
</feature>
<feature type="transmembrane region" description="Helical" evidence="1">
    <location>
        <begin position="388"/>
        <end position="407"/>
    </location>
</feature>
<feature type="transmembrane region" description="Helical" evidence="1">
    <location>
        <begin position="270"/>
        <end position="289"/>
    </location>
</feature>
<keyword evidence="1" id="KW-1133">Transmembrane helix</keyword>
<organism evidence="2 3">
    <name type="scientific">Natrialba aegyptia DSM 13077</name>
    <dbReference type="NCBI Taxonomy" id="1227491"/>
    <lineage>
        <taxon>Archaea</taxon>
        <taxon>Methanobacteriati</taxon>
        <taxon>Methanobacteriota</taxon>
        <taxon>Stenosarchaea group</taxon>
        <taxon>Halobacteria</taxon>
        <taxon>Halobacteriales</taxon>
        <taxon>Natrialbaceae</taxon>
        <taxon>Natrialba</taxon>
    </lineage>
</organism>
<dbReference type="EMBL" id="AOIP01000033">
    <property type="protein sequence ID" value="ELZ03349.1"/>
    <property type="molecule type" value="Genomic_DNA"/>
</dbReference>
<proteinExistence type="predicted"/>
<protein>
    <recommendedName>
        <fullName evidence="4">Oligosaccharide repeat unit polymerase</fullName>
    </recommendedName>
</protein>
<dbReference type="NCBIfam" id="TIGR04370">
    <property type="entry name" value="glyco_rpt_poly"/>
    <property type="match status" value="1"/>
</dbReference>
<dbReference type="Proteomes" id="UP000011591">
    <property type="component" value="Unassembled WGS sequence"/>
</dbReference>
<feature type="transmembrane region" description="Helical" evidence="1">
    <location>
        <begin position="51"/>
        <end position="70"/>
    </location>
</feature>
<reference evidence="2 3" key="1">
    <citation type="journal article" date="2014" name="PLoS Genet.">
        <title>Phylogenetically driven sequencing of extremely halophilic archaea reveals strategies for static and dynamic osmo-response.</title>
        <authorList>
            <person name="Becker E.A."/>
            <person name="Seitzer P.M."/>
            <person name="Tritt A."/>
            <person name="Larsen D."/>
            <person name="Krusor M."/>
            <person name="Yao A.I."/>
            <person name="Wu D."/>
            <person name="Madern D."/>
            <person name="Eisen J.A."/>
            <person name="Darling A.E."/>
            <person name="Facciotti M.T."/>
        </authorList>
    </citation>
    <scope>NUCLEOTIDE SEQUENCE [LARGE SCALE GENOMIC DNA]</scope>
    <source>
        <strain evidence="2 3">DSM 13077</strain>
    </source>
</reference>
<evidence type="ECO:0008006" key="4">
    <source>
        <dbReference type="Google" id="ProtNLM"/>
    </source>
</evidence>
<evidence type="ECO:0000313" key="3">
    <source>
        <dbReference type="Proteomes" id="UP000011591"/>
    </source>
</evidence>
<feature type="transmembrane region" description="Helical" evidence="1">
    <location>
        <begin position="6"/>
        <end position="39"/>
    </location>
</feature>
<sequence>MITIILFGSVIGVTFFFLGFQGTLLSILFILCFVPVIVSLQRGSFDLLEPIIVYTAFMLMFAIAIFDRVYLQDPFLRYSEVVSTDFSTAFLLITTLYVIFFALVLVGYYIDISRFIAIPQIYPTNVQHNSNILRKMGYLYMFLGSVFYLVLVSSALGGNLFLLFTSTRPRSSIFAGSYHLQLGAQLLHLGYTVWFVSILADNKKPKIRHLVPVGPIVVAFFLLGGRGSALGIIVNFIVLIYYSTIYGLLDIKTSGLTFVQDKFHQWVKTLTIPIAGAVIAVTVLLTGSLRRNRTITEAIVNMDLVRLLTAGIHNDTLDSLIATLEVVPEQFGFYWGTFVFRVPLNWIPRSIWSEKPVLTVGSKFRRVILPNQSGGRPPGEIGRFYVDLGYPGIVIGALVTGLVLRYLYELLRKNGHSPMFLFIYSTSLFLISMNGLTNNVLWNSMSSMILLLPIIFLDGIYWK</sequence>
<feature type="transmembrane region" description="Helical" evidence="1">
    <location>
        <begin position="138"/>
        <end position="162"/>
    </location>
</feature>
<dbReference type="AlphaFoldDB" id="M0B0X0"/>
<gene>
    <name evidence="2" type="ORF">C480_16490</name>
</gene>
<dbReference type="OrthoDB" id="382892at2157"/>
<name>M0B0X0_9EURY</name>
<keyword evidence="3" id="KW-1185">Reference proteome</keyword>
<feature type="transmembrane region" description="Helical" evidence="1">
    <location>
        <begin position="90"/>
        <end position="110"/>
    </location>
</feature>
<evidence type="ECO:0000256" key="1">
    <source>
        <dbReference type="SAM" id="Phobius"/>
    </source>
</evidence>
<feature type="transmembrane region" description="Helical" evidence="1">
    <location>
        <begin position="419"/>
        <end position="436"/>
    </location>
</feature>
<dbReference type="PATRIC" id="fig|1227491.4.peg.3384"/>
<evidence type="ECO:0000313" key="2">
    <source>
        <dbReference type="EMBL" id="ELZ03349.1"/>
    </source>
</evidence>
<feature type="transmembrane region" description="Helical" evidence="1">
    <location>
        <begin position="182"/>
        <end position="200"/>
    </location>
</feature>
<comment type="caution">
    <text evidence="2">The sequence shown here is derived from an EMBL/GenBank/DDBJ whole genome shotgun (WGS) entry which is preliminary data.</text>
</comment>
<accession>M0B0X0</accession>